<evidence type="ECO:0000256" key="4">
    <source>
        <dbReference type="ARBA" id="ARBA00047960"/>
    </source>
</evidence>
<dbReference type="GO" id="GO:0004364">
    <property type="term" value="F:glutathione transferase activity"/>
    <property type="evidence" value="ECO:0007669"/>
    <property type="project" value="UniProtKB-EC"/>
</dbReference>
<dbReference type="SFLD" id="SFLDG01205">
    <property type="entry name" value="AMPS.1"/>
    <property type="match status" value="1"/>
</dbReference>
<organism evidence="7">
    <name type="scientific">Subpsaltria yangi</name>
    <dbReference type="NCBI Taxonomy" id="1195109"/>
    <lineage>
        <taxon>Eukaryota</taxon>
        <taxon>Metazoa</taxon>
        <taxon>Ecdysozoa</taxon>
        <taxon>Arthropoda</taxon>
        <taxon>Hexapoda</taxon>
        <taxon>Insecta</taxon>
        <taxon>Pterygota</taxon>
        <taxon>Neoptera</taxon>
        <taxon>Paraneoptera</taxon>
        <taxon>Hemiptera</taxon>
        <taxon>Auchenorrhyncha</taxon>
        <taxon>Cicadoidea</taxon>
        <taxon>Cicadidae</taxon>
        <taxon>Tibicininae</taxon>
        <taxon>Tibicinini</taxon>
        <taxon>Subpsaltria</taxon>
    </lineage>
</organism>
<dbReference type="EMBL" id="KY773980">
    <property type="protein sequence ID" value="AVC68801.1"/>
    <property type="molecule type" value="mRNA"/>
</dbReference>
<comment type="catalytic activity">
    <reaction evidence="4">
        <text>RX + glutathione = an S-substituted glutathione + a halide anion + H(+)</text>
        <dbReference type="Rhea" id="RHEA:16437"/>
        <dbReference type="ChEBI" id="CHEBI:15378"/>
        <dbReference type="ChEBI" id="CHEBI:16042"/>
        <dbReference type="ChEBI" id="CHEBI:17792"/>
        <dbReference type="ChEBI" id="CHEBI:57925"/>
        <dbReference type="ChEBI" id="CHEBI:90779"/>
        <dbReference type="EC" id="2.5.1.18"/>
    </reaction>
</comment>
<dbReference type="InterPro" id="IPR036249">
    <property type="entry name" value="Thioredoxin-like_sf"/>
</dbReference>
<protein>
    <recommendedName>
        <fullName evidence="1">glutathione transferase</fullName>
        <ecNumber evidence="1">2.5.1.18</ecNumber>
    </recommendedName>
</protein>
<feature type="domain" description="GST C-terminal" evidence="6">
    <location>
        <begin position="82"/>
        <end position="204"/>
    </location>
</feature>
<dbReference type="InterPro" id="IPR050213">
    <property type="entry name" value="GST_superfamily"/>
</dbReference>
<dbReference type="PANTHER" id="PTHR11571:SF224">
    <property type="entry name" value="HEMATOPOIETIC PROSTAGLANDIN D SYNTHASE"/>
    <property type="match status" value="1"/>
</dbReference>
<dbReference type="SFLD" id="SFLDS00019">
    <property type="entry name" value="Glutathione_Transferase_(cytos"/>
    <property type="match status" value="1"/>
</dbReference>
<feature type="domain" description="GST N-terminal" evidence="5">
    <location>
        <begin position="3"/>
        <end position="80"/>
    </location>
</feature>
<dbReference type="SFLD" id="SFLDG00363">
    <property type="entry name" value="AMPS_(cytGST):_Alpha-__Mu-__Pi"/>
    <property type="match status" value="1"/>
</dbReference>
<dbReference type="InterPro" id="IPR040079">
    <property type="entry name" value="Glutathione_S-Trfase"/>
</dbReference>
<reference evidence="7" key="1">
    <citation type="submission" date="2017-03" db="EMBL/GenBank/DDBJ databases">
        <title>Bioinformatics of Glutathione S-transferase Genes in Salivary Glands of Cicada Subpsaltria yangi feeding on the medicinal plant Ephedra lepidosperma.</title>
        <authorList>
            <person name="Qi M."/>
        </authorList>
    </citation>
    <scope>NUCLEOTIDE SEQUENCE</scope>
</reference>
<dbReference type="Pfam" id="PF14497">
    <property type="entry name" value="GST_C_3"/>
    <property type="match status" value="1"/>
</dbReference>
<sequence>MAPKYKLYYFNGRGSAEPIRYLLSYLGEEFEDVRYKFEDWPTIKPTTPFGKVPILEIDGKKYPQSVALSRYLGKKAGLGGKDSWEDLQIDIIVDTIGDIRQDMSGILVEKDEKVKAQKKEKFANETISFYFEKLEAIAKANNGYLANKKLSWADIYFAAALSVFSGAAGKDIVSHYPNLAALQKTINSNPRIRTWIDKRPKTDF</sequence>
<evidence type="ECO:0000256" key="2">
    <source>
        <dbReference type="ARBA" id="ARBA00022679"/>
    </source>
</evidence>
<dbReference type="Gene3D" id="1.20.1050.10">
    <property type="match status" value="1"/>
</dbReference>
<dbReference type="GO" id="GO:0004602">
    <property type="term" value="F:glutathione peroxidase activity"/>
    <property type="evidence" value="ECO:0007669"/>
    <property type="project" value="UniProtKB-ARBA"/>
</dbReference>
<dbReference type="InterPro" id="IPR036282">
    <property type="entry name" value="Glutathione-S-Trfase_C_sf"/>
</dbReference>
<dbReference type="InterPro" id="IPR004046">
    <property type="entry name" value="GST_C"/>
</dbReference>
<dbReference type="PROSITE" id="PS50404">
    <property type="entry name" value="GST_NTER"/>
    <property type="match status" value="1"/>
</dbReference>
<keyword evidence="2 7" id="KW-0808">Transferase</keyword>
<dbReference type="Pfam" id="PF02798">
    <property type="entry name" value="GST_N"/>
    <property type="match status" value="1"/>
</dbReference>
<dbReference type="GO" id="GO:0006749">
    <property type="term" value="P:glutathione metabolic process"/>
    <property type="evidence" value="ECO:0007669"/>
    <property type="project" value="TreeGrafter"/>
</dbReference>
<dbReference type="PROSITE" id="PS50405">
    <property type="entry name" value="GST_CTER"/>
    <property type="match status" value="1"/>
</dbReference>
<dbReference type="PANTHER" id="PTHR11571">
    <property type="entry name" value="GLUTATHIONE S-TRANSFERASE"/>
    <property type="match status" value="1"/>
</dbReference>
<dbReference type="EC" id="2.5.1.18" evidence="1"/>
<dbReference type="Gene3D" id="3.40.30.10">
    <property type="entry name" value="Glutaredoxin"/>
    <property type="match status" value="1"/>
</dbReference>
<evidence type="ECO:0000256" key="3">
    <source>
        <dbReference type="ARBA" id="ARBA00038317"/>
    </source>
</evidence>
<name>A0A2L1DG96_9HEMI</name>
<dbReference type="CDD" id="cd03192">
    <property type="entry name" value="GST_C_Sigma_like"/>
    <property type="match status" value="1"/>
</dbReference>
<dbReference type="AlphaFoldDB" id="A0A2L1DG96"/>
<dbReference type="FunFam" id="3.40.30.10:FF:000035">
    <property type="entry name" value="hematopoietic prostaglandin D synthase"/>
    <property type="match status" value="1"/>
</dbReference>
<evidence type="ECO:0000259" key="6">
    <source>
        <dbReference type="PROSITE" id="PS50405"/>
    </source>
</evidence>
<dbReference type="InterPro" id="IPR010987">
    <property type="entry name" value="Glutathione-S-Trfase_C-like"/>
</dbReference>
<dbReference type="SUPFAM" id="SSF52833">
    <property type="entry name" value="Thioredoxin-like"/>
    <property type="match status" value="1"/>
</dbReference>
<evidence type="ECO:0000313" key="7">
    <source>
        <dbReference type="EMBL" id="AVC68801.1"/>
    </source>
</evidence>
<dbReference type="SUPFAM" id="SSF47616">
    <property type="entry name" value="GST C-terminal domain-like"/>
    <property type="match status" value="1"/>
</dbReference>
<dbReference type="FunFam" id="1.20.1050.10:FF:000030">
    <property type="entry name" value="Glutathione S-transferase S1"/>
    <property type="match status" value="1"/>
</dbReference>
<comment type="similarity">
    <text evidence="3">Belongs to the GST superfamily. Sigma family.</text>
</comment>
<evidence type="ECO:0000259" key="5">
    <source>
        <dbReference type="PROSITE" id="PS50404"/>
    </source>
</evidence>
<dbReference type="CDD" id="cd03039">
    <property type="entry name" value="GST_N_Sigma_like"/>
    <property type="match status" value="1"/>
</dbReference>
<evidence type="ECO:0000256" key="1">
    <source>
        <dbReference type="ARBA" id="ARBA00012452"/>
    </source>
</evidence>
<accession>A0A2L1DG96</accession>
<proteinExistence type="evidence at transcript level"/>
<dbReference type="InterPro" id="IPR004045">
    <property type="entry name" value="Glutathione_S-Trfase_N"/>
</dbReference>